<proteinExistence type="predicted"/>
<protein>
    <submittedName>
        <fullName evidence="5">Peptidase M23</fullName>
    </submittedName>
</protein>
<feature type="region of interest" description="Disordered" evidence="2">
    <location>
        <begin position="238"/>
        <end position="265"/>
    </location>
</feature>
<organism evidence="5 6">
    <name type="scientific">Streptomyces longispororuber</name>
    <dbReference type="NCBI Taxonomy" id="68230"/>
    <lineage>
        <taxon>Bacteria</taxon>
        <taxon>Bacillati</taxon>
        <taxon>Actinomycetota</taxon>
        <taxon>Actinomycetes</taxon>
        <taxon>Kitasatosporales</taxon>
        <taxon>Streptomycetaceae</taxon>
        <taxon>Streptomyces</taxon>
    </lineage>
</organism>
<evidence type="ECO:0000256" key="1">
    <source>
        <dbReference type="ARBA" id="ARBA00022729"/>
    </source>
</evidence>
<dbReference type="EMBL" id="BNBT01000087">
    <property type="protein sequence ID" value="GHE74989.1"/>
    <property type="molecule type" value="Genomic_DNA"/>
</dbReference>
<evidence type="ECO:0000313" key="6">
    <source>
        <dbReference type="Proteomes" id="UP000608024"/>
    </source>
</evidence>
<feature type="signal peptide" evidence="3">
    <location>
        <begin position="1"/>
        <end position="30"/>
    </location>
</feature>
<dbReference type="Pfam" id="PF01551">
    <property type="entry name" value="Peptidase_M23"/>
    <property type="match status" value="1"/>
</dbReference>
<feature type="compositionally biased region" description="Basic and acidic residues" evidence="2">
    <location>
        <begin position="244"/>
        <end position="253"/>
    </location>
</feature>
<dbReference type="InterPro" id="IPR011055">
    <property type="entry name" value="Dup_hybrid_motif"/>
</dbReference>
<feature type="region of interest" description="Disordered" evidence="2">
    <location>
        <begin position="35"/>
        <end position="64"/>
    </location>
</feature>
<dbReference type="RefSeq" id="WP_229925879.1">
    <property type="nucleotide sequence ID" value="NZ_BNBT01000087.1"/>
</dbReference>
<dbReference type="Proteomes" id="UP000608024">
    <property type="component" value="Unassembled WGS sequence"/>
</dbReference>
<name>A0A918ZYH5_9ACTN</name>
<evidence type="ECO:0000313" key="5">
    <source>
        <dbReference type="EMBL" id="GHE74989.1"/>
    </source>
</evidence>
<dbReference type="SUPFAM" id="SSF51261">
    <property type="entry name" value="Duplicated hybrid motif"/>
    <property type="match status" value="1"/>
</dbReference>
<evidence type="ECO:0000256" key="3">
    <source>
        <dbReference type="SAM" id="SignalP"/>
    </source>
</evidence>
<gene>
    <name evidence="5" type="ORF">GCM10018785_49110</name>
</gene>
<dbReference type="AlphaFoldDB" id="A0A918ZYH5"/>
<dbReference type="GO" id="GO:0004222">
    <property type="term" value="F:metalloendopeptidase activity"/>
    <property type="evidence" value="ECO:0007669"/>
    <property type="project" value="TreeGrafter"/>
</dbReference>
<feature type="chain" id="PRO_5037655779" evidence="3">
    <location>
        <begin position="31"/>
        <end position="265"/>
    </location>
</feature>
<evidence type="ECO:0000256" key="2">
    <source>
        <dbReference type="SAM" id="MobiDB-lite"/>
    </source>
</evidence>
<dbReference type="PANTHER" id="PTHR21666">
    <property type="entry name" value="PEPTIDASE-RELATED"/>
    <property type="match status" value="1"/>
</dbReference>
<dbReference type="InterPro" id="IPR050570">
    <property type="entry name" value="Cell_wall_metabolism_enzyme"/>
</dbReference>
<feature type="domain" description="M23ase beta-sheet core" evidence="4">
    <location>
        <begin position="96"/>
        <end position="194"/>
    </location>
</feature>
<sequence>MSHAHRPLSPALTLAALALLTLLLPLPAHAAPGPPPLIARANPGPPPSATRAVAGPPPFADGSGAAPPAVGGVWPVGLRPLVVRGWEPPATAYGPGHRGVDLAAPPGSAVRAVAPGRVSFAGRVAGRGVIAVELRATGNPPLRTTYEPVRPSVRKGTEVTTGDVLGTVEPTARYHCPTPCLHWGLRRADTYLNPLGLLPPWLLGGGPSRLLPLGGGSGALKVPWAGGVQVMEGGRWAGGGVDPEPPRVPDHTTHHTISHQAGPGG</sequence>
<keyword evidence="6" id="KW-1185">Reference proteome</keyword>
<dbReference type="InterPro" id="IPR016047">
    <property type="entry name" value="M23ase_b-sheet_dom"/>
</dbReference>
<dbReference type="PANTHER" id="PTHR21666:SF289">
    <property type="entry name" value="L-ALA--D-GLU ENDOPEPTIDASE"/>
    <property type="match status" value="1"/>
</dbReference>
<feature type="compositionally biased region" description="Pro residues" evidence="2">
    <location>
        <begin position="35"/>
        <end position="48"/>
    </location>
</feature>
<accession>A0A918ZYH5</accession>
<comment type="caution">
    <text evidence="5">The sequence shown here is derived from an EMBL/GenBank/DDBJ whole genome shotgun (WGS) entry which is preliminary data.</text>
</comment>
<evidence type="ECO:0000259" key="4">
    <source>
        <dbReference type="Pfam" id="PF01551"/>
    </source>
</evidence>
<dbReference type="Gene3D" id="2.70.70.10">
    <property type="entry name" value="Glucose Permease (Domain IIA)"/>
    <property type="match status" value="1"/>
</dbReference>
<reference evidence="5" key="2">
    <citation type="submission" date="2020-09" db="EMBL/GenBank/DDBJ databases">
        <authorList>
            <person name="Sun Q."/>
            <person name="Ohkuma M."/>
        </authorList>
    </citation>
    <scope>NUCLEOTIDE SEQUENCE</scope>
    <source>
        <strain evidence="5">JCM 4784</strain>
    </source>
</reference>
<dbReference type="CDD" id="cd12797">
    <property type="entry name" value="M23_peptidase"/>
    <property type="match status" value="1"/>
</dbReference>
<keyword evidence="1 3" id="KW-0732">Signal</keyword>
<reference evidence="5" key="1">
    <citation type="journal article" date="2014" name="Int. J. Syst. Evol. Microbiol.">
        <title>Complete genome sequence of Corynebacterium casei LMG S-19264T (=DSM 44701T), isolated from a smear-ripened cheese.</title>
        <authorList>
            <consortium name="US DOE Joint Genome Institute (JGI-PGF)"/>
            <person name="Walter F."/>
            <person name="Albersmeier A."/>
            <person name="Kalinowski J."/>
            <person name="Ruckert C."/>
        </authorList>
    </citation>
    <scope>NUCLEOTIDE SEQUENCE</scope>
    <source>
        <strain evidence="5">JCM 4784</strain>
    </source>
</reference>